<evidence type="ECO:0000259" key="4">
    <source>
        <dbReference type="Pfam" id="PF00155"/>
    </source>
</evidence>
<dbReference type="InterPro" id="IPR005958">
    <property type="entry name" value="TyrNic_aminoTrfase"/>
</dbReference>
<comment type="similarity">
    <text evidence="2">Belongs to the class-I pyridoxal-phosphate-dependent aminotransferase family.</text>
</comment>
<dbReference type="Gene3D" id="3.90.1150.10">
    <property type="entry name" value="Aspartate Aminotransferase, domain 1"/>
    <property type="match status" value="3"/>
</dbReference>
<dbReference type="Pfam" id="PF00155">
    <property type="entry name" value="Aminotran_1_2"/>
    <property type="match status" value="2"/>
</dbReference>
<feature type="domain" description="Aminotransferase class I/classII large" evidence="4">
    <location>
        <begin position="454"/>
        <end position="826"/>
    </location>
</feature>
<name>A0ABR1Z670_9ROSI</name>
<dbReference type="PANTHER" id="PTHR45744">
    <property type="entry name" value="TYROSINE AMINOTRANSFERASE"/>
    <property type="match status" value="1"/>
</dbReference>
<accession>A0ABR1Z670</accession>
<keyword evidence="6" id="KW-1185">Reference proteome</keyword>
<dbReference type="EMBL" id="JBBPBM010002821">
    <property type="protein sequence ID" value="KAK8474489.1"/>
    <property type="molecule type" value="Genomic_DNA"/>
</dbReference>
<dbReference type="NCBIfam" id="TIGR01265">
    <property type="entry name" value="tyr_nico_aTase"/>
    <property type="match status" value="2"/>
</dbReference>
<evidence type="ECO:0000313" key="5">
    <source>
        <dbReference type="EMBL" id="KAK8474489.1"/>
    </source>
</evidence>
<dbReference type="Gene3D" id="3.40.640.10">
    <property type="entry name" value="Type I PLP-dependent aspartate aminotransferase-like (Major domain)"/>
    <property type="match status" value="2"/>
</dbReference>
<dbReference type="InterPro" id="IPR015422">
    <property type="entry name" value="PyrdxlP-dep_Trfase_small"/>
</dbReference>
<dbReference type="InterPro" id="IPR015424">
    <property type="entry name" value="PyrdxlP-dep_Trfase"/>
</dbReference>
<reference evidence="5 6" key="1">
    <citation type="journal article" date="2024" name="G3 (Bethesda)">
        <title>Genome assembly of Hibiscus sabdariffa L. provides insights into metabolisms of medicinal natural products.</title>
        <authorList>
            <person name="Kim T."/>
        </authorList>
    </citation>
    <scope>NUCLEOTIDE SEQUENCE [LARGE SCALE GENOMIC DNA]</scope>
    <source>
        <strain evidence="5">TK-2024</strain>
        <tissue evidence="5">Old leaves</tissue>
    </source>
</reference>
<evidence type="ECO:0000256" key="3">
    <source>
        <dbReference type="ARBA" id="ARBA00022898"/>
    </source>
</evidence>
<dbReference type="InterPro" id="IPR015421">
    <property type="entry name" value="PyrdxlP-dep_Trfase_major"/>
</dbReference>
<evidence type="ECO:0000313" key="6">
    <source>
        <dbReference type="Proteomes" id="UP001472677"/>
    </source>
</evidence>
<protein>
    <recommendedName>
        <fullName evidence="4">Aminotransferase class I/classII large domain-containing protein</fullName>
    </recommendedName>
</protein>
<sequence>MESGAKRWGCQRKQELNAASATTVRGCLNLIRNNVNKDSSSSVVPLGSGDPSHFPSFRTTSVAEDAIVDALRSGRAIADYLNRDLPYKLSADDVYLTVGCGQAIEVVTAVLSRPGANILLPRPGFPHYEARCAYNRIEIRYYDLLPDKGWEVDLDAIQTRADQNTVAVVIINPGNPCGNVFSYEQLDKVAETARKIGILVIADEAYDGTVFGSTRYVPMRGFGSTVPVLTLGSISKRWIVPGWRLGWIVTSDPNGILQNSGLIDSITGYLNISSDPATFIQAAIPQILENTKEEFFSNIICLLRECADICYKRIEEIPFLTCPKKPEGSMFVMVKLNVSMLEDIDDDMDFCLKLAKEESVVILPGRAVGLKNWLRITFAVESSLLREGLARELLKPQCSTPEYSATGKREKMEIEAKTWGFRGKQELSAASATTVRGCLHLIRSNVNKDSSSSVVPLGSGDPSHFPTFRITPAAEDAIADAVRSGKHNCYAPTVGILPAKRAIADYLNRDIPYKLCPDDVYLTIGSKQGIEIVTAVLSRPGANILLPPPGFPYYELWCAYNNLEMRHYDLLPEKGWEVDLDAVETLANTNTVAMVIINPGNPCGNVFSYEHLNKVAETARKLGILIISDEVYDSIAFGSTRYVPMRVFGSTAPVLTLGSLSKRWIVPGWRLGWLVTSDPNGILQNSGVVIDSIIGYLNISSDPATFIQAAIPQILENTKEEFFSKIMCLLREGADTCYNRIQEMPCLTCPNKPEGSMFVMVKLNLSMLEDINDDMEFCLKLAKEESVIILPGKIGISLLFPLLRLRKQRNDYAGRAVGMKNWLRITFAVESCLLQDGLARVKAFCQRHAKKQ</sequence>
<evidence type="ECO:0000256" key="2">
    <source>
        <dbReference type="ARBA" id="ARBA00007441"/>
    </source>
</evidence>
<dbReference type="CDD" id="cd00609">
    <property type="entry name" value="AAT_like"/>
    <property type="match status" value="2"/>
</dbReference>
<keyword evidence="3" id="KW-0663">Pyridoxal phosphate</keyword>
<dbReference type="Proteomes" id="UP001472677">
    <property type="component" value="Unassembled WGS sequence"/>
</dbReference>
<feature type="domain" description="Aminotransferase class I/classII large" evidence="4">
    <location>
        <begin position="75"/>
        <end position="389"/>
    </location>
</feature>
<proteinExistence type="inferred from homology"/>
<gene>
    <name evidence="5" type="ORF">V6N12_073934</name>
</gene>
<dbReference type="SUPFAM" id="SSF53383">
    <property type="entry name" value="PLP-dependent transferases"/>
    <property type="match status" value="2"/>
</dbReference>
<comment type="cofactor">
    <cofactor evidence="1">
        <name>pyridoxal 5'-phosphate</name>
        <dbReference type="ChEBI" id="CHEBI:597326"/>
    </cofactor>
</comment>
<dbReference type="PANTHER" id="PTHR45744:SF11">
    <property type="entry name" value="TYROSINE AMINOTRANSFERASE"/>
    <property type="match status" value="1"/>
</dbReference>
<evidence type="ECO:0000256" key="1">
    <source>
        <dbReference type="ARBA" id="ARBA00001933"/>
    </source>
</evidence>
<organism evidence="5 6">
    <name type="scientific">Hibiscus sabdariffa</name>
    <name type="common">roselle</name>
    <dbReference type="NCBI Taxonomy" id="183260"/>
    <lineage>
        <taxon>Eukaryota</taxon>
        <taxon>Viridiplantae</taxon>
        <taxon>Streptophyta</taxon>
        <taxon>Embryophyta</taxon>
        <taxon>Tracheophyta</taxon>
        <taxon>Spermatophyta</taxon>
        <taxon>Magnoliopsida</taxon>
        <taxon>eudicotyledons</taxon>
        <taxon>Gunneridae</taxon>
        <taxon>Pentapetalae</taxon>
        <taxon>rosids</taxon>
        <taxon>malvids</taxon>
        <taxon>Malvales</taxon>
        <taxon>Malvaceae</taxon>
        <taxon>Malvoideae</taxon>
        <taxon>Hibiscus</taxon>
    </lineage>
</organism>
<comment type="caution">
    <text evidence="5">The sequence shown here is derived from an EMBL/GenBank/DDBJ whole genome shotgun (WGS) entry which is preliminary data.</text>
</comment>
<dbReference type="InterPro" id="IPR004839">
    <property type="entry name" value="Aminotransferase_I/II_large"/>
</dbReference>